<accession>A0ABY6D6Q0</accession>
<keyword evidence="3" id="KW-1185">Reference proteome</keyword>
<proteinExistence type="predicted"/>
<name>A0ABY6D6Q0_9BACT</name>
<evidence type="ECO:0008006" key="4">
    <source>
        <dbReference type="Google" id="ProtNLM"/>
    </source>
</evidence>
<feature type="chain" id="PRO_5046525996" description="PsbP protein" evidence="1">
    <location>
        <begin position="25"/>
        <end position="164"/>
    </location>
</feature>
<gene>
    <name evidence="2" type="ORF">N7E81_06885</name>
</gene>
<evidence type="ECO:0000313" key="3">
    <source>
        <dbReference type="Proteomes" id="UP001062165"/>
    </source>
</evidence>
<organism evidence="2 3">
    <name type="scientific">Reichenbachiella carrageenanivorans</name>
    <dbReference type="NCBI Taxonomy" id="2979869"/>
    <lineage>
        <taxon>Bacteria</taxon>
        <taxon>Pseudomonadati</taxon>
        <taxon>Bacteroidota</taxon>
        <taxon>Cytophagia</taxon>
        <taxon>Cytophagales</taxon>
        <taxon>Reichenbachiellaceae</taxon>
        <taxon>Reichenbachiella</taxon>
    </lineage>
</organism>
<reference evidence="2" key="1">
    <citation type="submission" date="2022-10" db="EMBL/GenBank/DDBJ databases">
        <title>Comparative genomics and taxonomic characterization of three novel marine species of genus Reichenbachiella exhibiting antioxidant and polysaccharide degradation activities.</title>
        <authorList>
            <person name="Muhammad N."/>
            <person name="Lee Y.-J."/>
            <person name="Ko J."/>
            <person name="Kim S.-G."/>
        </authorList>
    </citation>
    <scope>NUCLEOTIDE SEQUENCE</scope>
    <source>
        <strain evidence="2">Wsw4-B4</strain>
    </source>
</reference>
<dbReference type="EMBL" id="CP106735">
    <property type="protein sequence ID" value="UXX80823.1"/>
    <property type="molecule type" value="Genomic_DNA"/>
</dbReference>
<protein>
    <recommendedName>
        <fullName evidence="4">PsbP protein</fullName>
    </recommendedName>
</protein>
<evidence type="ECO:0000313" key="2">
    <source>
        <dbReference type="EMBL" id="UXX80823.1"/>
    </source>
</evidence>
<dbReference type="Proteomes" id="UP001062165">
    <property type="component" value="Chromosome"/>
</dbReference>
<feature type="signal peptide" evidence="1">
    <location>
        <begin position="1"/>
        <end position="24"/>
    </location>
</feature>
<sequence length="164" mass="18722">MNSYRSITAFFFVAFSFVSLTAGAQAWRTYEWEYYNIQFELPEKFTVTTNTAEALEASAEGIRFALYPFKDSELDGLDLAGFVVKMAEEDLNLSQIDEMELLEFEEMDGGFVSGAKDGLLYMVLGLMDKNSDNNYYAFVAFEEDKQEELVEDAMEVLLSFDLLK</sequence>
<evidence type="ECO:0000256" key="1">
    <source>
        <dbReference type="SAM" id="SignalP"/>
    </source>
</evidence>
<keyword evidence="1" id="KW-0732">Signal</keyword>
<dbReference type="RefSeq" id="WP_263052552.1">
    <property type="nucleotide sequence ID" value="NZ_CP106735.1"/>
</dbReference>